<sequence length="117" mass="12402">MIRVGLAAGFLFGDDAILLAMDSEGITAFKNTVSDALREGASHLDGDGVAHDFVVDADASCVELSDGRVVWRFDRTTAGEVVDHLSALASHDHPGHSYVDITSPVDTLVLSRDEYAG</sequence>
<name>A0A0J6ZH33_MYCCU</name>
<gene>
    <name evidence="1" type="ORF">MCHUDSM44219_00941</name>
</gene>
<dbReference type="Proteomes" id="UP000036176">
    <property type="component" value="Unassembled WGS sequence"/>
</dbReference>
<dbReference type="AlphaFoldDB" id="A0A0J6ZH33"/>
<dbReference type="RefSeq" id="WP_048417038.1">
    <property type="nucleotide sequence ID" value="NZ_JYNX01000019.1"/>
</dbReference>
<evidence type="ECO:0000313" key="1">
    <source>
        <dbReference type="EMBL" id="KMO84136.1"/>
    </source>
</evidence>
<reference evidence="1 2" key="1">
    <citation type="journal article" date="2015" name="Genome Biol. Evol.">
        <title>Characterization of Three Mycobacterium spp. with Potential Use in Bioremediation by Genome Sequencing and Comparative Genomics.</title>
        <authorList>
            <person name="Das S."/>
            <person name="Pettersson B.M."/>
            <person name="Behra P.R."/>
            <person name="Ramesh M."/>
            <person name="Dasgupta S."/>
            <person name="Bhattacharya A."/>
            <person name="Kirsebom L.A."/>
        </authorList>
    </citation>
    <scope>NUCLEOTIDE SEQUENCE [LARGE SCALE GENOMIC DNA]</scope>
    <source>
        <strain evidence="1 2">DSM 44219</strain>
    </source>
</reference>
<organism evidence="1 2">
    <name type="scientific">Mycolicibacterium chubuense</name>
    <name type="common">Mycobacterium chubuense</name>
    <dbReference type="NCBI Taxonomy" id="1800"/>
    <lineage>
        <taxon>Bacteria</taxon>
        <taxon>Bacillati</taxon>
        <taxon>Actinomycetota</taxon>
        <taxon>Actinomycetes</taxon>
        <taxon>Mycobacteriales</taxon>
        <taxon>Mycobacteriaceae</taxon>
        <taxon>Mycolicibacterium</taxon>
    </lineage>
</organism>
<keyword evidence="2" id="KW-1185">Reference proteome</keyword>
<evidence type="ECO:0000313" key="2">
    <source>
        <dbReference type="Proteomes" id="UP000036176"/>
    </source>
</evidence>
<protein>
    <submittedName>
        <fullName evidence="1">Uncharacterized protein</fullName>
    </submittedName>
</protein>
<accession>A0A0J6ZH33</accession>
<comment type="caution">
    <text evidence="1">The sequence shown here is derived from an EMBL/GenBank/DDBJ whole genome shotgun (WGS) entry which is preliminary data.</text>
</comment>
<proteinExistence type="predicted"/>
<dbReference type="PATRIC" id="fig|1800.3.peg.942"/>
<dbReference type="OrthoDB" id="4630373at2"/>
<dbReference type="EMBL" id="JYNX01000019">
    <property type="protein sequence ID" value="KMO84136.1"/>
    <property type="molecule type" value="Genomic_DNA"/>
</dbReference>